<evidence type="ECO:0000313" key="9">
    <source>
        <dbReference type="Proteomes" id="UP001169242"/>
    </source>
</evidence>
<feature type="transmembrane region" description="Helical" evidence="7">
    <location>
        <begin position="314"/>
        <end position="333"/>
    </location>
</feature>
<proteinExistence type="predicted"/>
<feature type="transmembrane region" description="Helical" evidence="7">
    <location>
        <begin position="134"/>
        <end position="153"/>
    </location>
</feature>
<keyword evidence="3" id="KW-1003">Cell membrane</keyword>
<comment type="subcellular location">
    <subcellularLocation>
        <location evidence="1">Cell membrane</location>
        <topology evidence="1">Multi-pass membrane protein</topology>
    </subcellularLocation>
</comment>
<feature type="transmembrane region" description="Helical" evidence="7">
    <location>
        <begin position="194"/>
        <end position="214"/>
    </location>
</feature>
<evidence type="ECO:0000256" key="3">
    <source>
        <dbReference type="ARBA" id="ARBA00022475"/>
    </source>
</evidence>
<feature type="transmembrane region" description="Helical" evidence="7">
    <location>
        <begin position="250"/>
        <end position="269"/>
    </location>
</feature>
<dbReference type="InterPro" id="IPR048279">
    <property type="entry name" value="MdtK-like"/>
</dbReference>
<dbReference type="GO" id="GO:0042910">
    <property type="term" value="F:xenobiotic transmembrane transporter activity"/>
    <property type="evidence" value="ECO:0007669"/>
    <property type="project" value="InterPro"/>
</dbReference>
<keyword evidence="9" id="KW-1185">Reference proteome</keyword>
<accession>A0AA42DQQ7</accession>
<dbReference type="EMBL" id="JAQIFT010000058">
    <property type="protein sequence ID" value="MDA3733017.1"/>
    <property type="molecule type" value="Genomic_DNA"/>
</dbReference>
<feature type="transmembrane region" description="Helical" evidence="7">
    <location>
        <begin position="165"/>
        <end position="188"/>
    </location>
</feature>
<dbReference type="InterPro" id="IPR002528">
    <property type="entry name" value="MATE_fam"/>
</dbReference>
<evidence type="ECO:0000256" key="5">
    <source>
        <dbReference type="ARBA" id="ARBA00022989"/>
    </source>
</evidence>
<dbReference type="RefSeq" id="WP_271012954.1">
    <property type="nucleotide sequence ID" value="NZ_JAQIFT010000058.1"/>
</dbReference>
<comment type="caution">
    <text evidence="8">The sequence shown here is derived from an EMBL/GenBank/DDBJ whole genome shotgun (WGS) entry which is preliminary data.</text>
</comment>
<dbReference type="GO" id="GO:0015297">
    <property type="term" value="F:antiporter activity"/>
    <property type="evidence" value="ECO:0007669"/>
    <property type="project" value="InterPro"/>
</dbReference>
<evidence type="ECO:0000256" key="1">
    <source>
        <dbReference type="ARBA" id="ARBA00004651"/>
    </source>
</evidence>
<feature type="transmembrane region" description="Helical" evidence="7">
    <location>
        <begin position="21"/>
        <end position="43"/>
    </location>
</feature>
<dbReference type="PANTHER" id="PTHR43549">
    <property type="entry name" value="MULTIDRUG RESISTANCE PROTEIN YPNP-RELATED"/>
    <property type="match status" value="1"/>
</dbReference>
<evidence type="ECO:0000256" key="2">
    <source>
        <dbReference type="ARBA" id="ARBA00022448"/>
    </source>
</evidence>
<keyword evidence="5 7" id="KW-1133">Transmembrane helix</keyword>
<feature type="transmembrane region" description="Helical" evidence="7">
    <location>
        <begin position="412"/>
        <end position="436"/>
    </location>
</feature>
<name>A0AA42DQQ7_9FIRM</name>
<organism evidence="8 9">
    <name type="scientific">Holtiella tumoricola</name>
    <dbReference type="NCBI Taxonomy" id="3018743"/>
    <lineage>
        <taxon>Bacteria</taxon>
        <taxon>Bacillati</taxon>
        <taxon>Bacillota</taxon>
        <taxon>Clostridia</taxon>
        <taxon>Lachnospirales</taxon>
        <taxon>Cellulosilyticaceae</taxon>
        <taxon>Holtiella</taxon>
    </lineage>
</organism>
<gene>
    <name evidence="8" type="ORF">PBV87_16195</name>
</gene>
<sequence length="447" mass="47530">MENNQELLTGRIFPTLLKFAMPFLIANLLQALYGAADLVIVGYFADAAGVAAVATGSQVMQTITGIVVGLTTGGTVLIGQYLGANKKEAISEIVGNMISLFAVIACILTVIMALGANPIAQFMHTPVEALKDTIHYINICALGILFITGYNSVSGILRGLGDSKTPLIFVAIACMINIIVDIILVGVLKWGARGAAVATITAQGLSFLLALVYLKKKGVPFEFGRQHIRFVPVKIKAIFKVGLPIALQDALVNISFLIITAIINSRGLIDAAAVGVVEKVIVFAMLPPTAFASAIAAMAAQNMGAGKVERAKKCLYTGIGCSAIFGLLCLLYGQGDSSLLMGMFTKDQEVIVASSLYFRSYSIDCLMVCVIFCMNGFLSGCGHSLFAMIHSLIATFLVRIPIAYGLSRLTEMTLYEIGLAAPIASMVSIVICVIYMKTGRWKKTVIE</sequence>
<feature type="transmembrane region" description="Helical" evidence="7">
    <location>
        <begin position="63"/>
        <end position="82"/>
    </location>
</feature>
<protein>
    <submittedName>
        <fullName evidence="8">MATE family efflux transporter</fullName>
    </submittedName>
</protein>
<dbReference type="CDD" id="cd13138">
    <property type="entry name" value="MATE_yoeA_like"/>
    <property type="match status" value="1"/>
</dbReference>
<feature type="transmembrane region" description="Helical" evidence="7">
    <location>
        <begin position="281"/>
        <end position="302"/>
    </location>
</feature>
<feature type="transmembrane region" description="Helical" evidence="7">
    <location>
        <begin position="356"/>
        <end position="378"/>
    </location>
</feature>
<keyword evidence="4 7" id="KW-0812">Transmembrane</keyword>
<dbReference type="Proteomes" id="UP001169242">
    <property type="component" value="Unassembled WGS sequence"/>
</dbReference>
<dbReference type="AlphaFoldDB" id="A0AA42DQQ7"/>
<evidence type="ECO:0000256" key="6">
    <source>
        <dbReference type="ARBA" id="ARBA00023136"/>
    </source>
</evidence>
<keyword evidence="2" id="KW-0813">Transport</keyword>
<evidence type="ECO:0000256" key="7">
    <source>
        <dbReference type="SAM" id="Phobius"/>
    </source>
</evidence>
<dbReference type="GO" id="GO:0005886">
    <property type="term" value="C:plasma membrane"/>
    <property type="evidence" value="ECO:0007669"/>
    <property type="project" value="UniProtKB-SubCell"/>
</dbReference>
<keyword evidence="6 7" id="KW-0472">Membrane</keyword>
<dbReference type="InterPro" id="IPR052031">
    <property type="entry name" value="Membrane_Transporter-Flippase"/>
</dbReference>
<feature type="transmembrane region" description="Helical" evidence="7">
    <location>
        <begin position="385"/>
        <end position="406"/>
    </location>
</feature>
<evidence type="ECO:0000256" key="4">
    <source>
        <dbReference type="ARBA" id="ARBA00022692"/>
    </source>
</evidence>
<reference evidence="8" key="1">
    <citation type="journal article" date="2023" name="Int. J. Syst. Evol. Microbiol.">
        <title>&lt;i&gt;Holtiella tumoricola&lt;/i&gt; gen. nov. sp. nov., isolated from a human clinical sample.</title>
        <authorList>
            <person name="Allen-Vercoe E."/>
            <person name="Daigneault M.C."/>
            <person name="Vancuren S.J."/>
            <person name="Cochrane K."/>
            <person name="O'Neal L.L."/>
            <person name="Sankaranarayanan K."/>
            <person name="Lawson P.A."/>
        </authorList>
    </citation>
    <scope>NUCLEOTIDE SEQUENCE</scope>
    <source>
        <strain evidence="8">CC70A</strain>
    </source>
</reference>
<feature type="transmembrane region" description="Helical" evidence="7">
    <location>
        <begin position="94"/>
        <end position="114"/>
    </location>
</feature>
<dbReference type="NCBIfam" id="TIGR00797">
    <property type="entry name" value="matE"/>
    <property type="match status" value="1"/>
</dbReference>
<dbReference type="Pfam" id="PF01554">
    <property type="entry name" value="MatE"/>
    <property type="match status" value="2"/>
</dbReference>
<dbReference type="PIRSF" id="PIRSF006603">
    <property type="entry name" value="DinF"/>
    <property type="match status" value="1"/>
</dbReference>
<evidence type="ECO:0000313" key="8">
    <source>
        <dbReference type="EMBL" id="MDA3733017.1"/>
    </source>
</evidence>
<dbReference type="PANTHER" id="PTHR43549:SF3">
    <property type="entry name" value="MULTIDRUG RESISTANCE PROTEIN YPNP-RELATED"/>
    <property type="match status" value="1"/>
</dbReference>